<organism evidence="3 4">
    <name type="scientific">Babjeviella inositovora NRRL Y-12698</name>
    <dbReference type="NCBI Taxonomy" id="984486"/>
    <lineage>
        <taxon>Eukaryota</taxon>
        <taxon>Fungi</taxon>
        <taxon>Dikarya</taxon>
        <taxon>Ascomycota</taxon>
        <taxon>Saccharomycotina</taxon>
        <taxon>Pichiomycetes</taxon>
        <taxon>Serinales incertae sedis</taxon>
        <taxon>Babjeviella</taxon>
    </lineage>
</organism>
<dbReference type="AlphaFoldDB" id="A0A1E3QHK2"/>
<evidence type="ECO:0008006" key="5">
    <source>
        <dbReference type="Google" id="ProtNLM"/>
    </source>
</evidence>
<dbReference type="OrthoDB" id="2959108at2759"/>
<evidence type="ECO:0000313" key="3">
    <source>
        <dbReference type="EMBL" id="ODQ77110.1"/>
    </source>
</evidence>
<feature type="domain" description="XPG N-terminal" evidence="2">
    <location>
        <begin position="1"/>
        <end position="123"/>
    </location>
</feature>
<dbReference type="GO" id="GO:0008409">
    <property type="term" value="F:5'-3' exonuclease activity"/>
    <property type="evidence" value="ECO:0007669"/>
    <property type="project" value="TreeGrafter"/>
</dbReference>
<dbReference type="PRINTS" id="PR00853">
    <property type="entry name" value="XPGRADSUPER"/>
</dbReference>
<dbReference type="CDD" id="cd09870">
    <property type="entry name" value="PIN_YEN1"/>
    <property type="match status" value="1"/>
</dbReference>
<reference evidence="4" key="1">
    <citation type="submission" date="2016-05" db="EMBL/GenBank/DDBJ databases">
        <title>Comparative genomics of biotechnologically important yeasts.</title>
        <authorList>
            <consortium name="DOE Joint Genome Institute"/>
            <person name="Riley R."/>
            <person name="Haridas S."/>
            <person name="Wolfe K.H."/>
            <person name="Lopes M.R."/>
            <person name="Hittinger C.T."/>
            <person name="Goker M."/>
            <person name="Salamov A."/>
            <person name="Wisecaver J."/>
            <person name="Long T.M."/>
            <person name="Aerts A.L."/>
            <person name="Barry K."/>
            <person name="Choi C."/>
            <person name="Clum A."/>
            <person name="Coughlan A.Y."/>
            <person name="Deshpande S."/>
            <person name="Douglass A.P."/>
            <person name="Hanson S.J."/>
            <person name="Klenk H.-P."/>
            <person name="Labutti K."/>
            <person name="Lapidus A."/>
            <person name="Lindquist E."/>
            <person name="Lipzen A."/>
            <person name="Meier-Kolthoff J.P."/>
            <person name="Ohm R.A."/>
            <person name="Otillar R.P."/>
            <person name="Pangilinan J."/>
            <person name="Peng Y."/>
            <person name="Rokas A."/>
            <person name="Rosa C.A."/>
            <person name="Scheuner C."/>
            <person name="Sibirny A.A."/>
            <person name="Slot J.C."/>
            <person name="Stielow J.B."/>
            <person name="Sun H."/>
            <person name="Kurtzman C.P."/>
            <person name="Blackwell M."/>
            <person name="Grigoriev I.V."/>
            <person name="Jeffries T.W."/>
        </authorList>
    </citation>
    <scope>NUCLEOTIDE SEQUENCE [LARGE SCALE GENOMIC DNA]</scope>
    <source>
        <strain evidence="4">NRRL Y-12698</strain>
    </source>
</reference>
<dbReference type="EMBL" id="KV454443">
    <property type="protein sequence ID" value="ODQ77110.1"/>
    <property type="molecule type" value="Genomic_DNA"/>
</dbReference>
<dbReference type="RefSeq" id="XP_018982438.1">
    <property type="nucleotide sequence ID" value="XM_019126749.1"/>
</dbReference>
<accession>A0A1E3QHK2</accession>
<dbReference type="Gene3D" id="3.40.50.1010">
    <property type="entry name" value="5'-nuclease"/>
    <property type="match status" value="1"/>
</dbReference>
<dbReference type="PANTHER" id="PTHR11081">
    <property type="entry name" value="FLAP ENDONUCLEASE FAMILY MEMBER"/>
    <property type="match status" value="1"/>
</dbReference>
<dbReference type="SUPFAM" id="SSF88723">
    <property type="entry name" value="PIN domain-like"/>
    <property type="match status" value="1"/>
</dbReference>
<dbReference type="Pfam" id="PF00867">
    <property type="entry name" value="XPG_I"/>
    <property type="match status" value="1"/>
</dbReference>
<protein>
    <recommendedName>
        <fullName evidence="5">XPG-I domain-containing protein</fullName>
    </recommendedName>
</protein>
<evidence type="ECO:0000313" key="4">
    <source>
        <dbReference type="Proteomes" id="UP000094336"/>
    </source>
</evidence>
<evidence type="ECO:0000259" key="2">
    <source>
        <dbReference type="SMART" id="SM00485"/>
    </source>
</evidence>
<dbReference type="InterPro" id="IPR006086">
    <property type="entry name" value="XPG-I_dom"/>
</dbReference>
<dbReference type="GO" id="GO:0006974">
    <property type="term" value="P:DNA damage response"/>
    <property type="evidence" value="ECO:0007669"/>
    <property type="project" value="UniProtKB-ARBA"/>
</dbReference>
<dbReference type="STRING" id="984486.A0A1E3QHK2"/>
<dbReference type="GO" id="GO:0017108">
    <property type="term" value="F:5'-flap endonuclease activity"/>
    <property type="evidence" value="ECO:0007669"/>
    <property type="project" value="TreeGrafter"/>
</dbReference>
<dbReference type="SMART" id="SM00484">
    <property type="entry name" value="XPGI"/>
    <property type="match status" value="1"/>
</dbReference>
<gene>
    <name evidence="3" type="ORF">BABINDRAFT_10469</name>
</gene>
<keyword evidence="4" id="KW-1185">Reference proteome</keyword>
<name>A0A1E3QHK2_9ASCO</name>
<dbReference type="GO" id="GO:0005737">
    <property type="term" value="C:cytoplasm"/>
    <property type="evidence" value="ECO:0007669"/>
    <property type="project" value="TreeGrafter"/>
</dbReference>
<dbReference type="InterPro" id="IPR029060">
    <property type="entry name" value="PIN-like_dom_sf"/>
</dbReference>
<dbReference type="GO" id="GO:0005634">
    <property type="term" value="C:nucleus"/>
    <property type="evidence" value="ECO:0007669"/>
    <property type="project" value="TreeGrafter"/>
</dbReference>
<dbReference type="Pfam" id="PF00752">
    <property type="entry name" value="XPG_N"/>
    <property type="match status" value="1"/>
</dbReference>
<proteinExistence type="predicted"/>
<dbReference type="InterPro" id="IPR006084">
    <property type="entry name" value="XPG/Rad2"/>
</dbReference>
<feature type="domain" description="XPG-I" evidence="1">
    <location>
        <begin position="146"/>
        <end position="223"/>
    </location>
</feature>
<dbReference type="InterPro" id="IPR006085">
    <property type="entry name" value="XPG_DNA_repair_N"/>
</dbReference>
<dbReference type="Proteomes" id="UP000094336">
    <property type="component" value="Unassembled WGS sequence"/>
</dbReference>
<sequence length="492" mass="55377">MGVSNLWDNLQPAFEPRVPFCHFATQFYRAQQRPIRLAIDAYIWLIEASSLTARSTTNGYIQTLHARVRELVKLHVSFVFVFDGKFKPKSKGRTGRTALEETESLHEFQRNYYEVREALQDPSIDLRETTSSKFMIQVTEFQEHLAAWNIPFLTAAGEAEAECARLQMAGVVDYVVTNDSDVLLFGCRKVLRNFSKIYADKPPSYHSPNRASPERKAHKELEFWVTPVDMEKVRAVVGLDRQRLLLLVVLRGGDYDLGVGKLGMTKSLSISLSGSPKSRVREGLYKLTGLDDTEVDFSLMFFDIFVSSDYEYLSGVLPDPQEVELKYVEFFDKLLLEINTYPLKYFPRRYAITLLENIPPLSISLLYLFPALRSSVFMFKPGTVNYAELSLNTGMLADLGIIGNVMNGQAVRAKLNLSIISLGDTTVTSVHGDFFTISTENVHQSVVGRTNTPVIEFEAFNDSSIVILEESIVMAVHGKGTSDEPILLSDDG</sequence>
<evidence type="ECO:0000259" key="1">
    <source>
        <dbReference type="SMART" id="SM00484"/>
    </source>
</evidence>
<dbReference type="GeneID" id="30144603"/>
<dbReference type="PANTHER" id="PTHR11081:SF72">
    <property type="entry name" value="HOLLIDAY JUNCTION RESOLVASE YEN1"/>
    <property type="match status" value="1"/>
</dbReference>
<dbReference type="SMART" id="SM00485">
    <property type="entry name" value="XPGN"/>
    <property type="match status" value="1"/>
</dbReference>